<dbReference type="EMBL" id="JADGMS010000005">
    <property type="protein sequence ID" value="KAF9682080.1"/>
    <property type="molecule type" value="Genomic_DNA"/>
</dbReference>
<reference evidence="1 2" key="1">
    <citation type="submission" date="2020-10" db="EMBL/GenBank/DDBJ databases">
        <title>Plant Genome Project.</title>
        <authorList>
            <person name="Zhang R.-G."/>
        </authorList>
    </citation>
    <scope>NUCLEOTIDE SEQUENCE [LARGE SCALE GENOMIC DNA]</scope>
    <source>
        <strain evidence="1">FAFU-HL-1</strain>
        <tissue evidence="1">Leaf</tissue>
    </source>
</reference>
<keyword evidence="2" id="KW-1185">Reference proteome</keyword>
<comment type="caution">
    <text evidence="1">The sequence shown here is derived from an EMBL/GenBank/DDBJ whole genome shotgun (WGS) entry which is preliminary data.</text>
</comment>
<sequence>MENTLPTPLMSCKGDKQGKHISIGSRHNLQRDLSKSASEVTPHFYYMSTPSSLKFKPQQAMEMIKKDLSNGFSPLIEVHDAEDDLKTYPT</sequence>
<evidence type="ECO:0000313" key="2">
    <source>
        <dbReference type="Proteomes" id="UP000657918"/>
    </source>
</evidence>
<organism evidence="1 2">
    <name type="scientific">Salix dunnii</name>
    <dbReference type="NCBI Taxonomy" id="1413687"/>
    <lineage>
        <taxon>Eukaryota</taxon>
        <taxon>Viridiplantae</taxon>
        <taxon>Streptophyta</taxon>
        <taxon>Embryophyta</taxon>
        <taxon>Tracheophyta</taxon>
        <taxon>Spermatophyta</taxon>
        <taxon>Magnoliopsida</taxon>
        <taxon>eudicotyledons</taxon>
        <taxon>Gunneridae</taxon>
        <taxon>Pentapetalae</taxon>
        <taxon>rosids</taxon>
        <taxon>fabids</taxon>
        <taxon>Malpighiales</taxon>
        <taxon>Salicaceae</taxon>
        <taxon>Saliceae</taxon>
        <taxon>Salix</taxon>
    </lineage>
</organism>
<dbReference type="Proteomes" id="UP000657918">
    <property type="component" value="Unassembled WGS sequence"/>
</dbReference>
<evidence type="ECO:0000313" key="1">
    <source>
        <dbReference type="EMBL" id="KAF9682080.1"/>
    </source>
</evidence>
<proteinExistence type="predicted"/>
<name>A0A835K2X2_9ROSI</name>
<protein>
    <submittedName>
        <fullName evidence="1">Uncharacterized protein</fullName>
    </submittedName>
</protein>
<gene>
    <name evidence="1" type="ORF">SADUNF_Sadunf05G0071200</name>
</gene>
<dbReference type="AlphaFoldDB" id="A0A835K2X2"/>
<accession>A0A835K2X2</accession>